<dbReference type="Gene3D" id="3.20.20.80">
    <property type="entry name" value="Glycosidases"/>
    <property type="match status" value="1"/>
</dbReference>
<sequence length="363" mass="40279">MFSGMFRRRQAVDPAAAESPATYEVPLYTNAAYYPNWRIYKKQPPSSLRLGFISHVFYAFAWVKDDGTIYLSDEWADTQMPVDGTEGCLRAFVQLKQQYSKMRVILSVGGGGKGSENFAAVAHSRSRVETFIRSARALVDEFGLDGIDVDWEHPADLKQGKDYIRLIAKLREVLPAPRYVLTSCLPAGQWALRNIDLAEAQRYLDMINLMAYDFSGPWEAETGHQAQLYGSPISGYSAVDYVMSQGVPSRKIILGVPVYGRSFLGSNGPGQRYTGTGGEDGVFDYHDLPRPEAQEYHDKEAGAASCVGPDGGFVTYDIPATIQQKAEFVTSSKLGGLFYWHICSDARGPRSLIETGYNTLHEM</sequence>
<comment type="caution">
    <text evidence="11">The sequence shown here is derived from an EMBL/GenBank/DDBJ whole genome shotgun (WGS) entry which is preliminary data.</text>
</comment>
<feature type="domain" description="GH18" evidence="10">
    <location>
        <begin position="28"/>
        <end position="363"/>
    </location>
</feature>
<evidence type="ECO:0000256" key="8">
    <source>
        <dbReference type="ARBA" id="ARBA00023326"/>
    </source>
</evidence>
<dbReference type="RefSeq" id="XP_056764593.1">
    <property type="nucleotide sequence ID" value="XM_056911767.1"/>
</dbReference>
<name>A0AAD6C2L3_9EURO</name>
<dbReference type="GO" id="GO:0008843">
    <property type="term" value="F:endochitinase activity"/>
    <property type="evidence" value="ECO:0007669"/>
    <property type="project" value="UniProtKB-EC"/>
</dbReference>
<dbReference type="PANTHER" id="PTHR11177:SF228">
    <property type="entry name" value="CHITINASE"/>
    <property type="match status" value="1"/>
</dbReference>
<keyword evidence="8" id="KW-0624">Polysaccharide degradation</keyword>
<reference evidence="11" key="1">
    <citation type="submission" date="2022-12" db="EMBL/GenBank/DDBJ databases">
        <authorList>
            <person name="Petersen C."/>
        </authorList>
    </citation>
    <scope>NUCLEOTIDE SEQUENCE</scope>
    <source>
        <strain evidence="11">IBT 16125</strain>
    </source>
</reference>
<evidence type="ECO:0000256" key="5">
    <source>
        <dbReference type="ARBA" id="ARBA00023024"/>
    </source>
</evidence>
<dbReference type="PROSITE" id="PS51910">
    <property type="entry name" value="GH18_2"/>
    <property type="match status" value="1"/>
</dbReference>
<evidence type="ECO:0000256" key="6">
    <source>
        <dbReference type="ARBA" id="ARBA00023277"/>
    </source>
</evidence>
<evidence type="ECO:0000256" key="9">
    <source>
        <dbReference type="RuleBase" id="RU000489"/>
    </source>
</evidence>
<evidence type="ECO:0000313" key="12">
    <source>
        <dbReference type="Proteomes" id="UP001213681"/>
    </source>
</evidence>
<dbReference type="EMBL" id="JAPVEA010000007">
    <property type="protein sequence ID" value="KAJ5444513.1"/>
    <property type="molecule type" value="Genomic_DNA"/>
</dbReference>
<dbReference type="InterPro" id="IPR017853">
    <property type="entry name" value="GH"/>
</dbReference>
<keyword evidence="12" id="KW-1185">Reference proteome</keyword>
<dbReference type="InterPro" id="IPR011583">
    <property type="entry name" value="Chitinase_II/V-like_cat"/>
</dbReference>
<keyword evidence="5" id="KW-0146">Chitin degradation</keyword>
<evidence type="ECO:0000313" key="11">
    <source>
        <dbReference type="EMBL" id="KAJ5444513.1"/>
    </source>
</evidence>
<proteinExistence type="inferred from homology"/>
<evidence type="ECO:0000256" key="1">
    <source>
        <dbReference type="ARBA" id="ARBA00000822"/>
    </source>
</evidence>
<dbReference type="SMART" id="SM00636">
    <property type="entry name" value="Glyco_18"/>
    <property type="match status" value="1"/>
</dbReference>
<evidence type="ECO:0000259" key="10">
    <source>
        <dbReference type="PROSITE" id="PS51910"/>
    </source>
</evidence>
<dbReference type="InterPro" id="IPR001579">
    <property type="entry name" value="Glyco_hydro_18_chit_AS"/>
</dbReference>
<keyword evidence="7 9" id="KW-0326">Glycosidase</keyword>
<dbReference type="SUPFAM" id="SSF51445">
    <property type="entry name" value="(Trans)glycosidases"/>
    <property type="match status" value="1"/>
</dbReference>
<dbReference type="AlphaFoldDB" id="A0AAD6C2L3"/>
<evidence type="ECO:0000256" key="4">
    <source>
        <dbReference type="ARBA" id="ARBA00022801"/>
    </source>
</evidence>
<dbReference type="EC" id="3.2.1.14" evidence="3"/>
<reference evidence="11" key="2">
    <citation type="journal article" date="2023" name="IMA Fungus">
        <title>Comparative genomic study of the Penicillium genus elucidates a diverse pangenome and 15 lateral gene transfer events.</title>
        <authorList>
            <person name="Petersen C."/>
            <person name="Sorensen T."/>
            <person name="Nielsen M.R."/>
            <person name="Sondergaard T.E."/>
            <person name="Sorensen J.L."/>
            <person name="Fitzpatrick D.A."/>
            <person name="Frisvad J.C."/>
            <person name="Nielsen K.L."/>
        </authorList>
    </citation>
    <scope>NUCLEOTIDE SEQUENCE</scope>
    <source>
        <strain evidence="11">IBT 16125</strain>
    </source>
</reference>
<dbReference type="PROSITE" id="PS01095">
    <property type="entry name" value="GH18_1"/>
    <property type="match status" value="1"/>
</dbReference>
<dbReference type="InterPro" id="IPR001223">
    <property type="entry name" value="Glyco_hydro18_cat"/>
</dbReference>
<accession>A0AAD6C2L3</accession>
<protein>
    <recommendedName>
        <fullName evidence="3">chitinase</fullName>
        <ecNumber evidence="3">3.2.1.14</ecNumber>
    </recommendedName>
</protein>
<evidence type="ECO:0000256" key="2">
    <source>
        <dbReference type="ARBA" id="ARBA00008682"/>
    </source>
</evidence>
<organism evidence="11 12">
    <name type="scientific">Penicillium daleae</name>
    <dbReference type="NCBI Taxonomy" id="63821"/>
    <lineage>
        <taxon>Eukaryota</taxon>
        <taxon>Fungi</taxon>
        <taxon>Dikarya</taxon>
        <taxon>Ascomycota</taxon>
        <taxon>Pezizomycotina</taxon>
        <taxon>Eurotiomycetes</taxon>
        <taxon>Eurotiomycetidae</taxon>
        <taxon>Eurotiales</taxon>
        <taxon>Aspergillaceae</taxon>
        <taxon>Penicillium</taxon>
    </lineage>
</organism>
<dbReference type="PANTHER" id="PTHR11177">
    <property type="entry name" value="CHITINASE"/>
    <property type="match status" value="1"/>
</dbReference>
<dbReference type="GO" id="GO:0005576">
    <property type="term" value="C:extracellular region"/>
    <property type="evidence" value="ECO:0007669"/>
    <property type="project" value="TreeGrafter"/>
</dbReference>
<dbReference type="GO" id="GO:0000272">
    <property type="term" value="P:polysaccharide catabolic process"/>
    <property type="evidence" value="ECO:0007669"/>
    <property type="project" value="UniProtKB-KW"/>
</dbReference>
<gene>
    <name evidence="11" type="ORF">N7458_008385</name>
</gene>
<dbReference type="GeneID" id="81602010"/>
<dbReference type="Gene3D" id="3.10.50.10">
    <property type="match status" value="1"/>
</dbReference>
<dbReference type="GO" id="GO:0008061">
    <property type="term" value="F:chitin binding"/>
    <property type="evidence" value="ECO:0007669"/>
    <property type="project" value="InterPro"/>
</dbReference>
<keyword evidence="4 9" id="KW-0378">Hydrolase</keyword>
<evidence type="ECO:0000256" key="7">
    <source>
        <dbReference type="ARBA" id="ARBA00023295"/>
    </source>
</evidence>
<dbReference type="Pfam" id="PF00704">
    <property type="entry name" value="Glyco_hydro_18"/>
    <property type="match status" value="1"/>
</dbReference>
<evidence type="ECO:0000256" key="3">
    <source>
        <dbReference type="ARBA" id="ARBA00012729"/>
    </source>
</evidence>
<keyword evidence="6" id="KW-0119">Carbohydrate metabolism</keyword>
<dbReference type="InterPro" id="IPR050314">
    <property type="entry name" value="Glycosyl_Hydrlase_18"/>
</dbReference>
<dbReference type="InterPro" id="IPR029070">
    <property type="entry name" value="Chitinase_insertion_sf"/>
</dbReference>
<dbReference type="GO" id="GO:0006032">
    <property type="term" value="P:chitin catabolic process"/>
    <property type="evidence" value="ECO:0007669"/>
    <property type="project" value="UniProtKB-KW"/>
</dbReference>
<dbReference type="Proteomes" id="UP001213681">
    <property type="component" value="Unassembled WGS sequence"/>
</dbReference>
<comment type="similarity">
    <text evidence="2">Belongs to the glycosyl hydrolase 18 family. Chitinase class V subfamily.</text>
</comment>
<comment type="catalytic activity">
    <reaction evidence="1">
        <text>Random endo-hydrolysis of N-acetyl-beta-D-glucosaminide (1-&gt;4)-beta-linkages in chitin and chitodextrins.</text>
        <dbReference type="EC" id="3.2.1.14"/>
    </reaction>
</comment>
<dbReference type="SUPFAM" id="SSF54556">
    <property type="entry name" value="Chitinase insertion domain"/>
    <property type="match status" value="1"/>
</dbReference>